<dbReference type="InterPro" id="IPR034291">
    <property type="entry name" value="TMP_synthase"/>
</dbReference>
<evidence type="ECO:0000256" key="8">
    <source>
        <dbReference type="ARBA" id="ARBA00047851"/>
    </source>
</evidence>
<dbReference type="Proteomes" id="UP000587211">
    <property type="component" value="Unassembled WGS sequence"/>
</dbReference>
<evidence type="ECO:0000259" key="13">
    <source>
        <dbReference type="Pfam" id="PF02581"/>
    </source>
</evidence>
<feature type="binding site" evidence="10">
    <location>
        <position position="114"/>
    </location>
    <ligand>
        <name>4-amino-2-methyl-5-(diphosphooxymethyl)pyrimidine</name>
        <dbReference type="ChEBI" id="CHEBI:57841"/>
    </ligand>
</feature>
<feature type="binding site" evidence="10">
    <location>
        <position position="173"/>
    </location>
    <ligand>
        <name>2-[(2R,5Z)-2-carboxy-4-methylthiazol-5(2H)-ylidene]ethyl phosphate</name>
        <dbReference type="ChEBI" id="CHEBI:62899"/>
    </ligand>
</feature>
<dbReference type="CDD" id="cd00564">
    <property type="entry name" value="TMP_TenI"/>
    <property type="match status" value="1"/>
</dbReference>
<protein>
    <recommendedName>
        <fullName evidence="10">Thiamine-phosphate synthase</fullName>
        <shortName evidence="10">TP synthase</shortName>
        <shortName evidence="10">TPS</shortName>
        <ecNumber evidence="10">2.5.1.3</ecNumber>
    </recommendedName>
    <alternativeName>
        <fullName evidence="10">Thiamine-phosphate pyrophosphorylase</fullName>
        <shortName evidence="10">TMP pyrophosphorylase</shortName>
        <shortName evidence="10">TMP-PPase</shortName>
    </alternativeName>
</protein>
<evidence type="ECO:0000313" key="14">
    <source>
        <dbReference type="EMBL" id="MBD1271750.1"/>
    </source>
</evidence>
<keyword evidence="4 10" id="KW-0479">Metal-binding</keyword>
<dbReference type="UniPathway" id="UPA00060">
    <property type="reaction ID" value="UER00141"/>
</dbReference>
<feature type="domain" description="Thiamine phosphate synthase/TenI" evidence="13">
    <location>
        <begin position="7"/>
        <end position="196"/>
    </location>
</feature>
<evidence type="ECO:0000256" key="3">
    <source>
        <dbReference type="ARBA" id="ARBA00022679"/>
    </source>
</evidence>
<dbReference type="PANTHER" id="PTHR20857:SF15">
    <property type="entry name" value="THIAMINE-PHOSPHATE SYNTHASE"/>
    <property type="match status" value="1"/>
</dbReference>
<dbReference type="Pfam" id="PF02581">
    <property type="entry name" value="TMP-TENI"/>
    <property type="match status" value="1"/>
</dbReference>
<sequence length="216" mass="21520">MSADLSVYLVTDAAVAASRGREVVEVVAEAAAGGVTAVQVREKEAPAADFLATVVAVSEVLPEHVALIVNDRVDVFLAARARGARVTGVHLGQADLPSAVVRELVGPEALIGLSAATPAELTAAELDPGRVGYVGIGVLRATTTKPDAPPPLGIEGFERLARSTSLPAVAIGGITSADLPALRAAGAAGAAVASSICGAADPRAAAREHADAWGLA</sequence>
<dbReference type="Gene3D" id="3.20.20.70">
    <property type="entry name" value="Aldolase class I"/>
    <property type="match status" value="1"/>
</dbReference>
<dbReference type="EMBL" id="JACBZN010000001">
    <property type="protein sequence ID" value="NYI37502.1"/>
    <property type="molecule type" value="Genomic_DNA"/>
</dbReference>
<feature type="binding site" evidence="10">
    <location>
        <position position="70"/>
    </location>
    <ligand>
        <name>4-amino-2-methyl-5-(diphosphooxymethyl)pyrimidine</name>
        <dbReference type="ChEBI" id="CHEBI:57841"/>
    </ligand>
</feature>
<dbReference type="InterPro" id="IPR022998">
    <property type="entry name" value="ThiamineP_synth_TenI"/>
</dbReference>
<evidence type="ECO:0000256" key="6">
    <source>
        <dbReference type="ARBA" id="ARBA00022977"/>
    </source>
</evidence>
<dbReference type="AlphaFoldDB" id="A0A8I0FZB7"/>
<evidence type="ECO:0000256" key="5">
    <source>
        <dbReference type="ARBA" id="ARBA00022842"/>
    </source>
</evidence>
<comment type="caution">
    <text evidence="14">The sequence shown here is derived from an EMBL/GenBank/DDBJ whole genome shotgun (WGS) entry which is preliminary data.</text>
</comment>
<feature type="binding site" evidence="10">
    <location>
        <position position="145"/>
    </location>
    <ligand>
        <name>4-amino-2-methyl-5-(diphosphooxymethyl)pyrimidine</name>
        <dbReference type="ChEBI" id="CHEBI:57841"/>
    </ligand>
</feature>
<evidence type="ECO:0000256" key="10">
    <source>
        <dbReference type="HAMAP-Rule" id="MF_00097"/>
    </source>
</evidence>
<dbReference type="GO" id="GO:0009228">
    <property type="term" value="P:thiamine biosynthetic process"/>
    <property type="evidence" value="ECO:0007669"/>
    <property type="project" value="UniProtKB-KW"/>
</dbReference>
<keyword evidence="3 10" id="KW-0808">Transferase</keyword>
<comment type="caution">
    <text evidence="10">Lacks conserved residue(s) required for the propagation of feature annotation.</text>
</comment>
<dbReference type="HAMAP" id="MF_00097">
    <property type="entry name" value="TMP_synthase"/>
    <property type="match status" value="1"/>
</dbReference>
<reference evidence="15 16" key="1">
    <citation type="submission" date="2020-07" db="EMBL/GenBank/DDBJ databases">
        <title>Sequencing the genomes of 1000 actinobacteria strains.</title>
        <authorList>
            <person name="Klenk H.-P."/>
        </authorList>
    </citation>
    <scope>NUCLEOTIDE SEQUENCE [LARGE SCALE GENOMIC DNA]</scope>
    <source>
        <strain evidence="15 16">DSM 19087</strain>
    </source>
</reference>
<reference evidence="14" key="2">
    <citation type="submission" date="2020-09" db="EMBL/GenBank/DDBJ databases">
        <title>Novel species in genus Aeromicrobium.</title>
        <authorList>
            <person name="Zhang G."/>
        </authorList>
    </citation>
    <scope>NUCLEOTIDE SEQUENCE</scope>
    <source>
        <strain evidence="14">SSW1-57</strain>
    </source>
</reference>
<feature type="binding site" evidence="10">
    <location>
        <begin position="142"/>
        <end position="144"/>
    </location>
    <ligand>
        <name>2-[(2R,5Z)-2-carboxy-4-methylthiazol-5(2H)-ylidene]ethyl phosphate</name>
        <dbReference type="ChEBI" id="CHEBI:62899"/>
    </ligand>
</feature>
<dbReference type="InterPro" id="IPR036206">
    <property type="entry name" value="ThiamineP_synth_sf"/>
</dbReference>
<comment type="catalytic activity">
    <reaction evidence="9 10 11">
        <text>2-[(2R,5Z)-2-carboxy-4-methylthiazol-5(2H)-ylidene]ethyl phosphate + 4-amino-2-methyl-5-(diphosphooxymethyl)pyrimidine + 2 H(+) = thiamine phosphate + CO2 + diphosphate</text>
        <dbReference type="Rhea" id="RHEA:47844"/>
        <dbReference type="ChEBI" id="CHEBI:15378"/>
        <dbReference type="ChEBI" id="CHEBI:16526"/>
        <dbReference type="ChEBI" id="CHEBI:33019"/>
        <dbReference type="ChEBI" id="CHEBI:37575"/>
        <dbReference type="ChEBI" id="CHEBI:57841"/>
        <dbReference type="ChEBI" id="CHEBI:62899"/>
        <dbReference type="EC" id="2.5.1.3"/>
    </reaction>
</comment>
<proteinExistence type="inferred from homology"/>
<comment type="pathway">
    <text evidence="2 10 12">Cofactor biosynthesis; thiamine diphosphate biosynthesis; thiamine phosphate from 4-amino-2-methyl-5-diphosphomethylpyrimidine and 4-methyl-5-(2-phosphoethyl)-thiazole: step 1/1.</text>
</comment>
<evidence type="ECO:0000256" key="4">
    <source>
        <dbReference type="ARBA" id="ARBA00022723"/>
    </source>
</evidence>
<evidence type="ECO:0000256" key="1">
    <source>
        <dbReference type="ARBA" id="ARBA00003814"/>
    </source>
</evidence>
<evidence type="ECO:0000256" key="7">
    <source>
        <dbReference type="ARBA" id="ARBA00047334"/>
    </source>
</evidence>
<feature type="binding site" evidence="10">
    <location>
        <position position="71"/>
    </location>
    <ligand>
        <name>Mg(2+)</name>
        <dbReference type="ChEBI" id="CHEBI:18420"/>
    </ligand>
</feature>
<dbReference type="GO" id="GO:0009229">
    <property type="term" value="P:thiamine diphosphate biosynthetic process"/>
    <property type="evidence" value="ECO:0007669"/>
    <property type="project" value="UniProtKB-UniRule"/>
</dbReference>
<dbReference type="GO" id="GO:0000287">
    <property type="term" value="F:magnesium ion binding"/>
    <property type="evidence" value="ECO:0007669"/>
    <property type="project" value="UniProtKB-UniRule"/>
</dbReference>
<evidence type="ECO:0000256" key="12">
    <source>
        <dbReference type="RuleBase" id="RU004253"/>
    </source>
</evidence>
<dbReference type="GO" id="GO:0004789">
    <property type="term" value="F:thiamine-phosphate diphosphorylase activity"/>
    <property type="evidence" value="ECO:0007669"/>
    <property type="project" value="UniProtKB-UniRule"/>
</dbReference>
<gene>
    <name evidence="10 14" type="primary">thiE</name>
    <name evidence="15" type="ORF">BJ975_000877</name>
    <name evidence="14" type="ORF">IDH50_16010</name>
</gene>
<dbReference type="SUPFAM" id="SSF51391">
    <property type="entry name" value="Thiamin phosphate synthase"/>
    <property type="match status" value="1"/>
</dbReference>
<dbReference type="NCBIfam" id="TIGR00693">
    <property type="entry name" value="thiE"/>
    <property type="match status" value="1"/>
</dbReference>
<dbReference type="Proteomes" id="UP000659061">
    <property type="component" value="Unassembled WGS sequence"/>
</dbReference>
<organism evidence="14 17">
    <name type="scientific">Aeromicrobium tamlense</name>
    <dbReference type="NCBI Taxonomy" id="375541"/>
    <lineage>
        <taxon>Bacteria</taxon>
        <taxon>Bacillati</taxon>
        <taxon>Actinomycetota</taxon>
        <taxon>Actinomycetes</taxon>
        <taxon>Propionibacteriales</taxon>
        <taxon>Nocardioidaceae</taxon>
        <taxon>Aeromicrobium</taxon>
    </lineage>
</organism>
<evidence type="ECO:0000256" key="11">
    <source>
        <dbReference type="RuleBase" id="RU003826"/>
    </source>
</evidence>
<evidence type="ECO:0000313" key="15">
    <source>
        <dbReference type="EMBL" id="NYI37502.1"/>
    </source>
</evidence>
<accession>A0A8I0FZB7</accession>
<keyword evidence="6 10" id="KW-0784">Thiamine biosynthesis</keyword>
<dbReference type="EMBL" id="JACWMT010000003">
    <property type="protein sequence ID" value="MBD1271750.1"/>
    <property type="molecule type" value="Genomic_DNA"/>
</dbReference>
<comment type="similarity">
    <text evidence="10 11">Belongs to the thiamine-phosphate synthase family.</text>
</comment>
<dbReference type="PANTHER" id="PTHR20857">
    <property type="entry name" value="THIAMINE-PHOSPHATE PYROPHOSPHORYLASE"/>
    <property type="match status" value="1"/>
</dbReference>
<comment type="catalytic activity">
    <reaction evidence="8 10 11">
        <text>2-(2-carboxy-4-methylthiazol-5-yl)ethyl phosphate + 4-amino-2-methyl-5-(diphosphooxymethyl)pyrimidine + 2 H(+) = thiamine phosphate + CO2 + diphosphate</text>
        <dbReference type="Rhea" id="RHEA:47848"/>
        <dbReference type="ChEBI" id="CHEBI:15378"/>
        <dbReference type="ChEBI" id="CHEBI:16526"/>
        <dbReference type="ChEBI" id="CHEBI:33019"/>
        <dbReference type="ChEBI" id="CHEBI:37575"/>
        <dbReference type="ChEBI" id="CHEBI:57841"/>
        <dbReference type="ChEBI" id="CHEBI:62890"/>
        <dbReference type="EC" id="2.5.1.3"/>
    </reaction>
</comment>
<name>A0A8I0FZB7_9ACTN</name>
<comment type="catalytic activity">
    <reaction evidence="7 10 11">
        <text>4-methyl-5-(2-phosphooxyethyl)-thiazole + 4-amino-2-methyl-5-(diphosphooxymethyl)pyrimidine + H(+) = thiamine phosphate + diphosphate</text>
        <dbReference type="Rhea" id="RHEA:22328"/>
        <dbReference type="ChEBI" id="CHEBI:15378"/>
        <dbReference type="ChEBI" id="CHEBI:33019"/>
        <dbReference type="ChEBI" id="CHEBI:37575"/>
        <dbReference type="ChEBI" id="CHEBI:57841"/>
        <dbReference type="ChEBI" id="CHEBI:58296"/>
        <dbReference type="EC" id="2.5.1.3"/>
    </reaction>
</comment>
<dbReference type="InterPro" id="IPR013785">
    <property type="entry name" value="Aldolase_TIM"/>
</dbReference>
<evidence type="ECO:0000256" key="9">
    <source>
        <dbReference type="ARBA" id="ARBA00047883"/>
    </source>
</evidence>
<evidence type="ECO:0000256" key="2">
    <source>
        <dbReference type="ARBA" id="ARBA00005165"/>
    </source>
</evidence>
<comment type="cofactor">
    <cofactor evidence="10">
        <name>Mg(2+)</name>
        <dbReference type="ChEBI" id="CHEBI:18420"/>
    </cofactor>
    <text evidence="10">Binds 1 Mg(2+) ion per subunit.</text>
</comment>
<feature type="binding site" evidence="10">
    <location>
        <begin position="39"/>
        <end position="43"/>
    </location>
    <ligand>
        <name>4-amino-2-methyl-5-(diphosphooxymethyl)pyrimidine</name>
        <dbReference type="ChEBI" id="CHEBI:57841"/>
    </ligand>
</feature>
<keyword evidence="5 10" id="KW-0460">Magnesium</keyword>
<dbReference type="EC" id="2.5.1.3" evidence="10"/>
<feature type="binding site" evidence="10">
    <location>
        <position position="95"/>
    </location>
    <ligand>
        <name>Mg(2+)</name>
        <dbReference type="ChEBI" id="CHEBI:18420"/>
    </ligand>
</feature>
<comment type="function">
    <text evidence="1 10">Condenses 4-methyl-5-(beta-hydroxyethyl)thiazole monophosphate (THZ-P) and 2-methyl-4-amino-5-hydroxymethyl pyrimidine pyrophosphate (HMP-PP) to form thiamine monophosphate (TMP).</text>
</comment>
<evidence type="ECO:0000313" key="17">
    <source>
        <dbReference type="Proteomes" id="UP000659061"/>
    </source>
</evidence>
<dbReference type="GO" id="GO:0005737">
    <property type="term" value="C:cytoplasm"/>
    <property type="evidence" value="ECO:0007669"/>
    <property type="project" value="TreeGrafter"/>
</dbReference>
<keyword evidence="16" id="KW-1185">Reference proteome</keyword>
<evidence type="ECO:0000313" key="16">
    <source>
        <dbReference type="Proteomes" id="UP000587211"/>
    </source>
</evidence>
<dbReference type="RefSeq" id="WP_179424008.1">
    <property type="nucleotide sequence ID" value="NZ_BAAAMP010000003.1"/>
</dbReference>